<dbReference type="SMART" id="SM00028">
    <property type="entry name" value="TPR"/>
    <property type="match status" value="4"/>
</dbReference>
<feature type="coiled-coil region" evidence="1">
    <location>
        <begin position="23"/>
        <end position="50"/>
    </location>
</feature>
<sequence>MSVLLKGHEQIVNELNILYQVMVAEQLIEAKQLKEKIEKQINKIEADQNLSLYYSLLNFKYKVLTDWTNIKYDTFSQIVRLDNPITEDFITYYYHFFKAEHATIIGNYDEAKKEYEKAESLLKHVPGELEEAEYKYKFAIFNHHTNKPLTAINYANQAKEIFSKYPRYEIKIALCENILGSCSVYLKQFEQAEENYNSAINILQKLKDDTLILKVRNNLGWLYSSQNLSTLAIRHLTIVTNKLPKHLKANFLQAKEHFSLNEKEIANDWVQKGLEICNELNNQEYKHHFTILKTQHTGILDDLENAIIAGTTYFNSKELYDYVQEYYELLAVEFHKVNKIEKSQKYFFNTYEAKQKLLTKEALR</sequence>
<dbReference type="SMR" id="A0A1B1L3U5"/>
<dbReference type="RefSeq" id="WP_000114845.1">
    <property type="nucleotide sequence ID" value="NZ_CP015350.1"/>
</dbReference>
<gene>
    <name evidence="2" type="ORF">CAB88_08325</name>
</gene>
<name>A0A1B1L3U5_BACTU</name>
<dbReference type="InterPro" id="IPR019734">
    <property type="entry name" value="TPR_rpt"/>
</dbReference>
<dbReference type="GeneID" id="67466208"/>
<dbReference type="SUPFAM" id="SSF48452">
    <property type="entry name" value="TPR-like"/>
    <property type="match status" value="1"/>
</dbReference>
<dbReference type="Proteomes" id="UP000194143">
    <property type="component" value="Chromosome"/>
</dbReference>
<keyword evidence="1" id="KW-0175">Coiled coil</keyword>
<dbReference type="Pfam" id="PF18801">
    <property type="entry name" value="RapH_N"/>
    <property type="match status" value="1"/>
</dbReference>
<organism evidence="2 3">
    <name type="scientific">Bacillus thuringiensis</name>
    <dbReference type="NCBI Taxonomy" id="1428"/>
    <lineage>
        <taxon>Bacteria</taxon>
        <taxon>Bacillati</taxon>
        <taxon>Bacillota</taxon>
        <taxon>Bacilli</taxon>
        <taxon>Bacillales</taxon>
        <taxon>Bacillaceae</taxon>
        <taxon>Bacillus</taxon>
        <taxon>Bacillus cereus group</taxon>
    </lineage>
</organism>
<reference evidence="2 3" key="1">
    <citation type="submission" date="2017-04" db="EMBL/GenBank/DDBJ databases">
        <title>Complete Genome Sequence of Bacillus thuringiensis type Strain ATCC 10792.</title>
        <authorList>
            <person name="Oh D.-H."/>
            <person name="Park B.-J."/>
            <person name="Shuai W."/>
            <person name="Chelliah R."/>
        </authorList>
    </citation>
    <scope>NUCLEOTIDE SEQUENCE [LARGE SCALE GENOMIC DNA]</scope>
    <source>
        <strain evidence="2 3">ATCC 10792</strain>
    </source>
</reference>
<dbReference type="AlphaFoldDB" id="A0A1B1L3U5"/>
<evidence type="ECO:0000256" key="1">
    <source>
        <dbReference type="SAM" id="Coils"/>
    </source>
</evidence>
<dbReference type="InterPro" id="IPR011990">
    <property type="entry name" value="TPR-like_helical_dom_sf"/>
</dbReference>
<dbReference type="Gene3D" id="1.25.40.10">
    <property type="entry name" value="Tetratricopeptide repeat domain"/>
    <property type="match status" value="1"/>
</dbReference>
<proteinExistence type="predicted"/>
<accession>A0A1B1L3U5</accession>
<dbReference type="EMBL" id="CP021061">
    <property type="protein sequence ID" value="ARP57100.1"/>
    <property type="molecule type" value="Genomic_DNA"/>
</dbReference>
<evidence type="ECO:0000313" key="2">
    <source>
        <dbReference type="EMBL" id="ARP57100.1"/>
    </source>
</evidence>
<keyword evidence="3" id="KW-1185">Reference proteome</keyword>
<protein>
    <submittedName>
        <fullName evidence="2">Uncharacterized protein</fullName>
    </submittedName>
</protein>
<evidence type="ECO:0000313" key="3">
    <source>
        <dbReference type="Proteomes" id="UP000194143"/>
    </source>
</evidence>